<reference evidence="3 4" key="1">
    <citation type="submission" date="2020-08" db="EMBL/GenBank/DDBJ databases">
        <title>Genomic Encyclopedia of Type Strains, Phase IV (KMG-IV): sequencing the most valuable type-strain genomes for metagenomic binning, comparative biology and taxonomic classification.</title>
        <authorList>
            <person name="Goeker M."/>
        </authorList>
    </citation>
    <scope>NUCLEOTIDE SEQUENCE [LARGE SCALE GENOMIC DNA]</scope>
    <source>
        <strain evidence="3 4">DSM 17976</strain>
    </source>
</reference>
<feature type="transmembrane region" description="Helical" evidence="1">
    <location>
        <begin position="48"/>
        <end position="67"/>
    </location>
</feature>
<keyword evidence="1" id="KW-0812">Transmembrane</keyword>
<feature type="transmembrane region" description="Helical" evidence="1">
    <location>
        <begin position="139"/>
        <end position="162"/>
    </location>
</feature>
<keyword evidence="1" id="KW-0472">Membrane</keyword>
<keyword evidence="4" id="KW-1185">Reference proteome</keyword>
<keyword evidence="1" id="KW-1133">Transmembrane helix</keyword>
<accession>A0A7W6EPS8</accession>
<feature type="domain" description="Prokaryotic YEATS" evidence="2">
    <location>
        <begin position="257"/>
        <end position="325"/>
    </location>
</feature>
<comment type="caution">
    <text evidence="3">The sequence shown here is derived from an EMBL/GenBank/DDBJ whole genome shotgun (WGS) entry which is preliminary data.</text>
</comment>
<dbReference type="Pfam" id="PF20305">
    <property type="entry name" value="pYEATS"/>
    <property type="match status" value="1"/>
</dbReference>
<name>A0A7W6EPS8_9BACT</name>
<sequence length="339" mass="37428">MLQNLKLIFTPNTKDPFGARFTFSLMVFIAVGLLFIVCQGVALINITLLLAAACLVIGVLVGFLFGIPKFLQNNRAQPILNSTTYQYVPNTNLEEISDWLTKIIVGLGLVQLKSVPQQLQQTSEYIAPKIVKSAIDNEAAITLVNSLIIYFPIVGFIGGYLITRMYLSGAIRKADLELTDSNDLKEVLKNTQEAFFNVQTVINEIQAKSSQTEQGLLSLRGDDNNDPQKGQWGGLNERNGRRLSAIVKSSEGKEGLFDVFLKVESIDANLPLTGAVKFHLHPTFFNSNPIIFVQDGKAELKLVAWGAFTVGAETENGNTQLELDLADEKWGFPEAFRNQ</sequence>
<proteinExistence type="predicted"/>
<dbReference type="AlphaFoldDB" id="A0A7W6EPS8"/>
<evidence type="ECO:0000259" key="2">
    <source>
        <dbReference type="Pfam" id="PF20305"/>
    </source>
</evidence>
<organism evidence="3 4">
    <name type="scientific">Runella defluvii</name>
    <dbReference type="NCBI Taxonomy" id="370973"/>
    <lineage>
        <taxon>Bacteria</taxon>
        <taxon>Pseudomonadati</taxon>
        <taxon>Bacteroidota</taxon>
        <taxon>Cytophagia</taxon>
        <taxon>Cytophagales</taxon>
        <taxon>Spirosomataceae</taxon>
        <taxon>Runella</taxon>
    </lineage>
</organism>
<gene>
    <name evidence="3" type="ORF">FHS57_001643</name>
</gene>
<dbReference type="Proteomes" id="UP000541352">
    <property type="component" value="Unassembled WGS sequence"/>
</dbReference>
<feature type="transmembrane region" description="Helical" evidence="1">
    <location>
        <begin position="21"/>
        <end position="42"/>
    </location>
</feature>
<dbReference type="RefSeq" id="WP_183972362.1">
    <property type="nucleotide sequence ID" value="NZ_JACIBY010000003.1"/>
</dbReference>
<protein>
    <submittedName>
        <fullName evidence="3">Uncharacterized protein YneF (UPF0154 family)</fullName>
    </submittedName>
</protein>
<dbReference type="InterPro" id="IPR046888">
    <property type="entry name" value="pYEATS"/>
</dbReference>
<evidence type="ECO:0000313" key="4">
    <source>
        <dbReference type="Proteomes" id="UP000541352"/>
    </source>
</evidence>
<evidence type="ECO:0000256" key="1">
    <source>
        <dbReference type="SAM" id="Phobius"/>
    </source>
</evidence>
<dbReference type="EMBL" id="JACIBY010000003">
    <property type="protein sequence ID" value="MBB3837646.1"/>
    <property type="molecule type" value="Genomic_DNA"/>
</dbReference>
<evidence type="ECO:0000313" key="3">
    <source>
        <dbReference type="EMBL" id="MBB3837646.1"/>
    </source>
</evidence>